<dbReference type="InterPro" id="IPR019264">
    <property type="entry name" value="DUF2179"/>
</dbReference>
<feature type="domain" description="DUF5698" evidence="8">
    <location>
        <begin position="32"/>
        <end position="89"/>
    </location>
</feature>
<dbReference type="InterPro" id="IPR022930">
    <property type="entry name" value="UPF0316"/>
</dbReference>
<evidence type="ECO:0000313" key="9">
    <source>
        <dbReference type="EMBL" id="MDI6453011.1"/>
    </source>
</evidence>
<dbReference type="GO" id="GO:0005886">
    <property type="term" value="C:plasma membrane"/>
    <property type="evidence" value="ECO:0007669"/>
    <property type="project" value="UniProtKB-SubCell"/>
</dbReference>
<evidence type="ECO:0000259" key="8">
    <source>
        <dbReference type="Pfam" id="PF18955"/>
    </source>
</evidence>
<evidence type="ECO:0000256" key="1">
    <source>
        <dbReference type="ARBA" id="ARBA00004651"/>
    </source>
</evidence>
<reference evidence="9" key="1">
    <citation type="submission" date="2023-05" db="EMBL/GenBank/DDBJ databases">
        <title>Mariniplasma microaerophilum sp. nov., a novel anaerobic mollicute isolated from terrestrial mud volcano, Taman Peninsula, Russia.</title>
        <authorList>
            <person name="Khomyakova M.A."/>
            <person name="Merkel A.Y."/>
            <person name="Slobodkin A.I."/>
        </authorList>
    </citation>
    <scope>NUCLEOTIDE SEQUENCE</scope>
    <source>
        <strain evidence="9">M4Ah</strain>
    </source>
</reference>
<comment type="subcellular location">
    <subcellularLocation>
        <location evidence="1">Cell membrane</location>
        <topology evidence="1">Multi-pass membrane protein</topology>
    </subcellularLocation>
</comment>
<organism evidence="9 10">
    <name type="scientific">Peloplasma aerotolerans</name>
    <dbReference type="NCBI Taxonomy" id="3044389"/>
    <lineage>
        <taxon>Bacteria</taxon>
        <taxon>Bacillati</taxon>
        <taxon>Mycoplasmatota</taxon>
        <taxon>Mollicutes</taxon>
        <taxon>Acholeplasmatales</taxon>
        <taxon>Acholeplasmataceae</taxon>
        <taxon>Peloplasma</taxon>
    </lineage>
</organism>
<name>A0AAW6UA92_9MOLU</name>
<evidence type="ECO:0000313" key="10">
    <source>
        <dbReference type="Proteomes" id="UP001431532"/>
    </source>
</evidence>
<dbReference type="Pfam" id="PF10035">
    <property type="entry name" value="DUF2179"/>
    <property type="match status" value="1"/>
</dbReference>
<evidence type="ECO:0000256" key="3">
    <source>
        <dbReference type="ARBA" id="ARBA00022692"/>
    </source>
</evidence>
<feature type="transmembrane region" description="Helical" evidence="6">
    <location>
        <begin position="75"/>
        <end position="92"/>
    </location>
</feature>
<comment type="caution">
    <text evidence="9">The sequence shown here is derived from an EMBL/GenBank/DDBJ whole genome shotgun (WGS) entry which is preliminary data.</text>
</comment>
<dbReference type="PANTHER" id="PTHR40060:SF1">
    <property type="entry name" value="UPF0316 PROTEIN YEBE"/>
    <property type="match status" value="1"/>
</dbReference>
<accession>A0AAW6UA92</accession>
<evidence type="ECO:0000259" key="7">
    <source>
        <dbReference type="Pfam" id="PF10035"/>
    </source>
</evidence>
<feature type="domain" description="DUF2179" evidence="7">
    <location>
        <begin position="124"/>
        <end position="173"/>
    </location>
</feature>
<keyword evidence="3 6" id="KW-0812">Transmembrane</keyword>
<dbReference type="EMBL" id="JASCXW010000015">
    <property type="protein sequence ID" value="MDI6453011.1"/>
    <property type="molecule type" value="Genomic_DNA"/>
</dbReference>
<protein>
    <submittedName>
        <fullName evidence="9">DUF5698 domain-containing protein</fullName>
    </submittedName>
</protein>
<evidence type="ECO:0000256" key="4">
    <source>
        <dbReference type="ARBA" id="ARBA00022989"/>
    </source>
</evidence>
<sequence>MWETIWGFLTAVPLWELVLILFSKIIEVTISTMRIILISKGYRKPGTILSFFEIILWVFIASRVIMGIAEYPMKGIVYSVGFAVGVYIGSLLESRVAVGKILIHVISDDDVAKKIMKVLRDKGHGVTSVDAHGKDSDRTVLMVFANRKNKQTIIDLIEATSTKALIVANEVSILQGGYVSPWRRIAK</sequence>
<dbReference type="InterPro" id="IPR044035">
    <property type="entry name" value="DUF5698"/>
</dbReference>
<proteinExistence type="predicted"/>
<keyword evidence="4 6" id="KW-1133">Transmembrane helix</keyword>
<feature type="transmembrane region" description="Helical" evidence="6">
    <location>
        <begin position="47"/>
        <end position="69"/>
    </location>
</feature>
<dbReference type="AlphaFoldDB" id="A0AAW6UA92"/>
<dbReference type="Proteomes" id="UP001431532">
    <property type="component" value="Unassembled WGS sequence"/>
</dbReference>
<keyword evidence="5 6" id="KW-0472">Membrane</keyword>
<keyword evidence="10" id="KW-1185">Reference proteome</keyword>
<dbReference type="CDD" id="cd16381">
    <property type="entry name" value="YitT_C_like_1"/>
    <property type="match status" value="1"/>
</dbReference>
<keyword evidence="2" id="KW-1003">Cell membrane</keyword>
<dbReference type="Pfam" id="PF18955">
    <property type="entry name" value="DUF5698"/>
    <property type="match status" value="1"/>
</dbReference>
<dbReference type="RefSeq" id="WP_282839438.1">
    <property type="nucleotide sequence ID" value="NZ_JASCXW010000015.1"/>
</dbReference>
<feature type="transmembrane region" description="Helical" evidence="6">
    <location>
        <begin position="6"/>
        <end position="26"/>
    </location>
</feature>
<dbReference type="PANTHER" id="PTHR40060">
    <property type="entry name" value="UPF0316 PROTEIN YEBE"/>
    <property type="match status" value="1"/>
</dbReference>
<evidence type="ECO:0000256" key="5">
    <source>
        <dbReference type="ARBA" id="ARBA00023136"/>
    </source>
</evidence>
<gene>
    <name evidence="9" type="ORF">QJ521_05510</name>
</gene>
<evidence type="ECO:0000256" key="6">
    <source>
        <dbReference type="SAM" id="Phobius"/>
    </source>
</evidence>
<evidence type="ECO:0000256" key="2">
    <source>
        <dbReference type="ARBA" id="ARBA00022475"/>
    </source>
</evidence>